<name>A0ABT3G6V4_9BACT</name>
<dbReference type="EMBL" id="JAPDDR010000010">
    <property type="protein sequence ID" value="MCW1915577.1"/>
    <property type="molecule type" value="Genomic_DNA"/>
</dbReference>
<dbReference type="RefSeq" id="WP_264515130.1">
    <property type="nucleotide sequence ID" value="NZ_JAPDDR010000010.1"/>
</dbReference>
<accession>A0ABT3G6V4</accession>
<evidence type="ECO:0000313" key="2">
    <source>
        <dbReference type="EMBL" id="MCW1915577.1"/>
    </source>
</evidence>
<gene>
    <name evidence="2" type="ORF">OJ996_18475</name>
</gene>
<proteinExistence type="predicted"/>
<organism evidence="2 3">
    <name type="scientific">Luteolibacter rhizosphaerae</name>
    <dbReference type="NCBI Taxonomy" id="2989719"/>
    <lineage>
        <taxon>Bacteria</taxon>
        <taxon>Pseudomonadati</taxon>
        <taxon>Verrucomicrobiota</taxon>
        <taxon>Verrucomicrobiia</taxon>
        <taxon>Verrucomicrobiales</taxon>
        <taxon>Verrucomicrobiaceae</taxon>
        <taxon>Luteolibacter</taxon>
    </lineage>
</organism>
<reference evidence="2" key="1">
    <citation type="submission" date="2022-10" db="EMBL/GenBank/DDBJ databases">
        <title>Luteolibacter sp. GHJ8, whole genome shotgun sequencing project.</title>
        <authorList>
            <person name="Zhao G."/>
            <person name="Shen L."/>
        </authorList>
    </citation>
    <scope>NUCLEOTIDE SEQUENCE</scope>
    <source>
        <strain evidence="2">GHJ8</strain>
    </source>
</reference>
<feature type="region of interest" description="Disordered" evidence="1">
    <location>
        <begin position="87"/>
        <end position="141"/>
    </location>
</feature>
<feature type="compositionally biased region" description="Basic and acidic residues" evidence="1">
    <location>
        <begin position="98"/>
        <end position="108"/>
    </location>
</feature>
<evidence type="ECO:0000256" key="1">
    <source>
        <dbReference type="SAM" id="MobiDB-lite"/>
    </source>
</evidence>
<keyword evidence="3" id="KW-1185">Reference proteome</keyword>
<comment type="caution">
    <text evidence="2">The sequence shown here is derived from an EMBL/GenBank/DDBJ whole genome shotgun (WGS) entry which is preliminary data.</text>
</comment>
<evidence type="ECO:0000313" key="3">
    <source>
        <dbReference type="Proteomes" id="UP001165653"/>
    </source>
</evidence>
<dbReference type="Proteomes" id="UP001165653">
    <property type="component" value="Unassembled WGS sequence"/>
</dbReference>
<sequence>MDAWNRDEIRAEECQEITARTTALLREGDAVAALKCYEQDPTPPAMFGGDATLRQAFERHLDPGQQEEFRKMTGEVAKAEVLKKVSGGGYLQSDEQAAEDHAPEERGVEGGAPAIPIERSEAPGAGSRGSGRTLPEAVGTA</sequence>
<protein>
    <submittedName>
        <fullName evidence="2">Uncharacterized protein</fullName>
    </submittedName>
</protein>